<dbReference type="Pfam" id="PF02487">
    <property type="entry name" value="CLN3"/>
    <property type="match status" value="1"/>
</dbReference>
<protein>
    <submittedName>
        <fullName evidence="6">Uncharacterized protein</fullName>
    </submittedName>
</protein>
<accession>A0A669QJV1</accession>
<evidence type="ECO:0000313" key="7">
    <source>
        <dbReference type="Proteomes" id="UP000472261"/>
    </source>
</evidence>
<dbReference type="GO" id="GO:0016020">
    <property type="term" value="C:membrane"/>
    <property type="evidence" value="ECO:0007669"/>
    <property type="project" value="InterPro"/>
</dbReference>
<proteinExistence type="predicted"/>
<dbReference type="Proteomes" id="UP000472261">
    <property type="component" value="Unplaced"/>
</dbReference>
<evidence type="ECO:0000313" key="6">
    <source>
        <dbReference type="Ensembl" id="ENSPCLP00000019955.1"/>
    </source>
</evidence>
<keyword evidence="4" id="KW-0472">Membrane</keyword>
<keyword evidence="5" id="KW-0732">Signal</keyword>
<dbReference type="GO" id="GO:0012505">
    <property type="term" value="C:endomembrane system"/>
    <property type="evidence" value="ECO:0007669"/>
    <property type="project" value="UniProtKB-SubCell"/>
</dbReference>
<keyword evidence="7" id="KW-1185">Reference proteome</keyword>
<keyword evidence="2" id="KW-0812">Transmembrane</keyword>
<evidence type="ECO:0000256" key="5">
    <source>
        <dbReference type="SAM" id="SignalP"/>
    </source>
</evidence>
<keyword evidence="3" id="KW-1133">Transmembrane helix</keyword>
<evidence type="ECO:0000256" key="1">
    <source>
        <dbReference type="ARBA" id="ARBA00004127"/>
    </source>
</evidence>
<dbReference type="AlphaFoldDB" id="A0A669QJV1"/>
<organism evidence="6 7">
    <name type="scientific">Phasianus colchicus</name>
    <name type="common">Common pheasant</name>
    <dbReference type="NCBI Taxonomy" id="9054"/>
    <lineage>
        <taxon>Eukaryota</taxon>
        <taxon>Metazoa</taxon>
        <taxon>Chordata</taxon>
        <taxon>Craniata</taxon>
        <taxon>Vertebrata</taxon>
        <taxon>Euteleostomi</taxon>
        <taxon>Archelosauria</taxon>
        <taxon>Archosauria</taxon>
        <taxon>Dinosauria</taxon>
        <taxon>Saurischia</taxon>
        <taxon>Theropoda</taxon>
        <taxon>Coelurosauria</taxon>
        <taxon>Aves</taxon>
        <taxon>Neognathae</taxon>
        <taxon>Galloanserae</taxon>
        <taxon>Galliformes</taxon>
        <taxon>Phasianidae</taxon>
        <taxon>Phasianinae</taxon>
        <taxon>Phasianus</taxon>
    </lineage>
</organism>
<feature type="signal peptide" evidence="5">
    <location>
        <begin position="1"/>
        <end position="26"/>
    </location>
</feature>
<comment type="subcellular location">
    <subcellularLocation>
        <location evidence="1">Endomembrane system</location>
        <topology evidence="1">Multi-pass membrane protein</topology>
    </subcellularLocation>
</comment>
<name>A0A669QJV1_PHACC</name>
<dbReference type="Ensembl" id="ENSPCLT00000027040.1">
    <property type="protein sequence ID" value="ENSPCLP00000019955.1"/>
    <property type="gene ID" value="ENSPCLG00000017048.1"/>
</dbReference>
<reference evidence="6" key="1">
    <citation type="submission" date="2025-08" db="UniProtKB">
        <authorList>
            <consortium name="Ensembl"/>
        </authorList>
    </citation>
    <scope>IDENTIFICATION</scope>
</reference>
<evidence type="ECO:0000256" key="3">
    <source>
        <dbReference type="ARBA" id="ARBA00022989"/>
    </source>
</evidence>
<evidence type="ECO:0000256" key="4">
    <source>
        <dbReference type="ARBA" id="ARBA00023136"/>
    </source>
</evidence>
<reference evidence="6" key="2">
    <citation type="submission" date="2025-09" db="UniProtKB">
        <authorList>
            <consortium name="Ensembl"/>
        </authorList>
    </citation>
    <scope>IDENTIFICATION</scope>
</reference>
<feature type="chain" id="PRO_5025596937" evidence="5">
    <location>
        <begin position="27"/>
        <end position="139"/>
    </location>
</feature>
<sequence length="139" mass="14470">MGLYGVMRPHLWVQAALMGSELWVWALSGAAHKSSVPMGRPTTYGAPYNSWETPQLMGHPTTYGVQLMGHPTSHGTPHNLWGAVLLADILPSLLVKMAAPFGAHLLPYSIRVVAVAVAAWGGCSVVASGAGVGVSLGGE</sequence>
<dbReference type="InterPro" id="IPR003492">
    <property type="entry name" value="Battenin_disease_Cln3"/>
</dbReference>
<evidence type="ECO:0000256" key="2">
    <source>
        <dbReference type="ARBA" id="ARBA00022692"/>
    </source>
</evidence>